<dbReference type="NCBIfam" id="NF007940">
    <property type="entry name" value="PRK10658.1"/>
    <property type="match status" value="1"/>
</dbReference>
<evidence type="ECO:0000256" key="1">
    <source>
        <dbReference type="ARBA" id="ARBA00007806"/>
    </source>
</evidence>
<comment type="similarity">
    <text evidence="1 6">Belongs to the glycosyl hydrolase 31 family.</text>
</comment>
<reference evidence="11" key="1">
    <citation type="journal article" date="2021" name="Mol. Plant Microbe Interact.">
        <title>Complete Genome Sequence of the Plant-Pathogenic Fungus Colletotrichum lupini.</title>
        <authorList>
            <person name="Baroncelli R."/>
            <person name="Pensec F."/>
            <person name="Da Lio D."/>
            <person name="Boufleur T."/>
            <person name="Vicente I."/>
            <person name="Sarrocco S."/>
            <person name="Picot A."/>
            <person name="Baraldi E."/>
            <person name="Sukno S."/>
            <person name="Thon M."/>
            <person name="Le Floch G."/>
        </authorList>
    </citation>
    <scope>NUCLEOTIDE SEQUENCE</scope>
    <source>
        <strain evidence="11">IMI 504893</strain>
    </source>
</reference>
<evidence type="ECO:0000256" key="2">
    <source>
        <dbReference type="ARBA" id="ARBA00022801"/>
    </source>
</evidence>
<dbReference type="InterPro" id="IPR025887">
    <property type="entry name" value="Glyco_hydro_31_N_dom"/>
</dbReference>
<evidence type="ECO:0000313" key="11">
    <source>
        <dbReference type="EMBL" id="UQC73623.1"/>
    </source>
</evidence>
<dbReference type="EMBL" id="CP019471">
    <property type="protein sequence ID" value="UQC73623.1"/>
    <property type="molecule type" value="Genomic_DNA"/>
</dbReference>
<dbReference type="CDD" id="cd06593">
    <property type="entry name" value="GH31_xylosidase_YicI"/>
    <property type="match status" value="1"/>
</dbReference>
<evidence type="ECO:0000256" key="5">
    <source>
        <dbReference type="ARBA" id="ARBA00066962"/>
    </source>
</evidence>
<dbReference type="GO" id="GO:0030246">
    <property type="term" value="F:carbohydrate binding"/>
    <property type="evidence" value="ECO:0007669"/>
    <property type="project" value="InterPro"/>
</dbReference>
<dbReference type="Gene3D" id="2.60.40.1760">
    <property type="entry name" value="glycosyl hydrolase (family 31)"/>
    <property type="match status" value="1"/>
</dbReference>
<accession>A0A9Q8SAP8</accession>
<dbReference type="FunFam" id="3.20.20.80:FF:000053">
    <property type="entry name" value="Alpha-xylosidase YicI"/>
    <property type="match status" value="1"/>
</dbReference>
<dbReference type="Proteomes" id="UP000830671">
    <property type="component" value="Chromosome 1"/>
</dbReference>
<dbReference type="SUPFAM" id="SSF51445">
    <property type="entry name" value="(Trans)glycosidases"/>
    <property type="match status" value="1"/>
</dbReference>
<evidence type="ECO:0000256" key="7">
    <source>
        <dbReference type="SAM" id="MobiDB-lite"/>
    </source>
</evidence>
<dbReference type="Pfam" id="PF21365">
    <property type="entry name" value="Glyco_hydro_31_3rd"/>
    <property type="match status" value="1"/>
</dbReference>
<evidence type="ECO:0000256" key="6">
    <source>
        <dbReference type="RuleBase" id="RU361185"/>
    </source>
</evidence>
<dbReference type="SUPFAM" id="SSF74650">
    <property type="entry name" value="Galactose mutarotase-like"/>
    <property type="match status" value="1"/>
</dbReference>
<dbReference type="InterPro" id="IPR011013">
    <property type="entry name" value="Gal_mutarotase_sf_dom"/>
</dbReference>
<dbReference type="Pfam" id="PF01055">
    <property type="entry name" value="Glyco_hydro_31_2nd"/>
    <property type="match status" value="1"/>
</dbReference>
<dbReference type="GO" id="GO:0061634">
    <property type="term" value="F:alpha-D-xyloside xylohydrolase"/>
    <property type="evidence" value="ECO:0007669"/>
    <property type="project" value="UniProtKB-EC"/>
</dbReference>
<dbReference type="Gene3D" id="2.60.40.1180">
    <property type="entry name" value="Golgi alpha-mannosidase II"/>
    <property type="match status" value="1"/>
</dbReference>
<evidence type="ECO:0000259" key="10">
    <source>
        <dbReference type="Pfam" id="PF21365"/>
    </source>
</evidence>
<proteinExistence type="inferred from homology"/>
<dbReference type="CDD" id="cd14752">
    <property type="entry name" value="GH31_N"/>
    <property type="match status" value="1"/>
</dbReference>
<dbReference type="SUPFAM" id="SSF51011">
    <property type="entry name" value="Glycosyl hydrolase domain"/>
    <property type="match status" value="1"/>
</dbReference>
<dbReference type="Pfam" id="PF13802">
    <property type="entry name" value="Gal_mutarotas_2"/>
    <property type="match status" value="1"/>
</dbReference>
<dbReference type="Gene3D" id="3.20.20.80">
    <property type="entry name" value="Glycosidases"/>
    <property type="match status" value="1"/>
</dbReference>
<dbReference type="InterPro" id="IPR017853">
    <property type="entry name" value="GH"/>
</dbReference>
<feature type="region of interest" description="Disordered" evidence="7">
    <location>
        <begin position="1"/>
        <end position="20"/>
    </location>
</feature>
<protein>
    <recommendedName>
        <fullName evidence="5">alpha-D-xyloside xylohydrolase</fullName>
        <ecNumber evidence="5">3.2.1.177</ecNumber>
    </recommendedName>
</protein>
<dbReference type="InterPro" id="IPR000322">
    <property type="entry name" value="Glyco_hydro_31_TIM"/>
</dbReference>
<feature type="domain" description="Glycosyl hydrolase family 31 C-terminal" evidence="10">
    <location>
        <begin position="892"/>
        <end position="973"/>
    </location>
</feature>
<dbReference type="PANTHER" id="PTHR43053">
    <property type="entry name" value="GLYCOSIDASE FAMILY 31"/>
    <property type="match status" value="1"/>
</dbReference>
<dbReference type="EC" id="3.2.1.177" evidence="5"/>
<dbReference type="RefSeq" id="XP_049135277.1">
    <property type="nucleotide sequence ID" value="XM_049279320.1"/>
</dbReference>
<dbReference type="InterPro" id="IPR013780">
    <property type="entry name" value="Glyco_hydro_b"/>
</dbReference>
<gene>
    <name evidence="11" type="ORF">CLUP02_00268</name>
</gene>
<keyword evidence="12" id="KW-1185">Reference proteome</keyword>
<organism evidence="11 12">
    <name type="scientific">Colletotrichum lupini</name>
    <dbReference type="NCBI Taxonomy" id="145971"/>
    <lineage>
        <taxon>Eukaryota</taxon>
        <taxon>Fungi</taxon>
        <taxon>Dikarya</taxon>
        <taxon>Ascomycota</taxon>
        <taxon>Pezizomycotina</taxon>
        <taxon>Sordariomycetes</taxon>
        <taxon>Hypocreomycetidae</taxon>
        <taxon>Glomerellales</taxon>
        <taxon>Glomerellaceae</taxon>
        <taxon>Colletotrichum</taxon>
        <taxon>Colletotrichum acutatum species complex</taxon>
    </lineage>
</organism>
<evidence type="ECO:0000256" key="4">
    <source>
        <dbReference type="ARBA" id="ARBA00052064"/>
    </source>
</evidence>
<evidence type="ECO:0000313" key="12">
    <source>
        <dbReference type="Proteomes" id="UP000830671"/>
    </source>
</evidence>
<feature type="domain" description="Glycoside hydrolase family 31 N-terminal" evidence="9">
    <location>
        <begin position="334"/>
        <end position="510"/>
    </location>
</feature>
<dbReference type="AlphaFoldDB" id="A0A9Q8SAP8"/>
<feature type="region of interest" description="Disordered" evidence="7">
    <location>
        <begin position="97"/>
        <end position="118"/>
    </location>
</feature>
<evidence type="ECO:0000259" key="8">
    <source>
        <dbReference type="Pfam" id="PF01055"/>
    </source>
</evidence>
<dbReference type="GO" id="GO:0005975">
    <property type="term" value="P:carbohydrate metabolic process"/>
    <property type="evidence" value="ECO:0007669"/>
    <property type="project" value="InterPro"/>
</dbReference>
<dbReference type="InterPro" id="IPR050985">
    <property type="entry name" value="Alpha-glycosidase_related"/>
</dbReference>
<sequence length="1040" mass="115425">MASQGVAVLGPRGSGLTTEQSYELGSQEAVGDGKVGEILCLFLTQQDWTQWKTGGCFCRTDRGFHLFVEEKEACGEGEKRQLIRTPRTAQIRPVRLKNGNSTNTYGPGGKREETPSKPHTNCPAWNGTSHLALSIHQITHPQISAKSRVYATFCGNTRSSPSPTGYRLPSSSRSPAHFGSCAIGPHPGTNRGLVPEARSIAEYRRDCDDGIRPISPRQRDSAVLRVSPLSKTTPPINPPHASCSKEFCRTRDEIHFSLEPLLPAELDTPPFKEIIMVRLRDGMWLPAEGTATEYAEEVYYTTEIEGGKGLSLLCPTRKIKTRGHTLNASTVTLDVKAEFDGVISVEATHWAGALNKGPHFELFPDGRPPEAETKITKGDKGTTTLTSGSLSATIHPDFDIQFHSTDGAKRLTSLGSRSVGLAYNPAPSTPMQTGDMRDFKHYMFTQTTLGVGETIHGLGERFGAYNKVGQSISLWNADGGTSSEQAYKNVSFWLSSKGYGVFIDTPGRVELEVGSERCNRLQTVVEGQRLKWYLIYGPTPKDILKRYTTLTGRAGKVPSWSFGLWLTTSFTTNYDEETVNTFLEGMKARGSPVDVFHYDCFWMKAFTWTDFVFDSERFPDPKAQIARLKESGLCKKVCVWINPYIAQHGEAFKEAADKGYLVKRKNGDVWQWDLWQAGMGLVDFTNPDACAWYEEKLNTLFDQGVDAIKTDFGERIPTLDVEWHDKTIDPVKMHNYYAFSYNKVVYEALQKRYGADEAVLFARAACAGTQRFPLQWGGDCESTPEAMAESVRGGLGLGLSGFSFWSCDIGGFEGYPPPWIYKRWVAMGLLCSHSRLHGSSSYRVPWVIDDDDKSEEGCSQTLATWTKLKARLMPYIYAQAQTAVERGLPLSLRAMCIEFPEDPTSWYLDRQFMVGDSLLAAPIFEESGEVEFYLPKGKWTSFFSGEHREGPGWFKETHGFGTLPLYVRENSILVLGAETAVGAVYDYVRDNEVRLYQVKEGAAATLVGSDGKEIGVLEVGADGKLKDTVLLNGKISIKEL</sequence>
<evidence type="ECO:0000259" key="9">
    <source>
        <dbReference type="Pfam" id="PF13802"/>
    </source>
</evidence>
<dbReference type="PANTHER" id="PTHR43053:SF4">
    <property type="entry name" value="MYOGENESIS-REGULATING GLYCOSIDASE"/>
    <property type="match status" value="1"/>
</dbReference>
<feature type="domain" description="Glycoside hydrolase family 31 TIM barrel" evidence="8">
    <location>
        <begin position="557"/>
        <end position="878"/>
    </location>
</feature>
<dbReference type="KEGG" id="clup:CLUP02_00268"/>
<keyword evidence="3 6" id="KW-0326">Glycosidase</keyword>
<name>A0A9Q8SAP8_9PEZI</name>
<keyword evidence="2 6" id="KW-0378">Hydrolase</keyword>
<evidence type="ECO:0000256" key="3">
    <source>
        <dbReference type="ARBA" id="ARBA00023295"/>
    </source>
</evidence>
<dbReference type="InterPro" id="IPR048395">
    <property type="entry name" value="Glyco_hydro_31_C"/>
</dbReference>
<comment type="catalytic activity">
    <reaction evidence="4">
        <text>Hydrolysis of terminal, non-reducing alpha-D-xylose residues with release of alpha-D-xylose.</text>
        <dbReference type="EC" id="3.2.1.177"/>
    </reaction>
</comment>
<dbReference type="GeneID" id="73334330"/>